<accession>A0A6G1X5Q7</accession>
<name>A0A6G1X5Q7_9BACI</name>
<dbReference type="AlphaFoldDB" id="A0A6G1X5Q7"/>
<dbReference type="OrthoDB" id="9790745at2"/>
<dbReference type="PANTHER" id="PTHR36849:SF1">
    <property type="entry name" value="CYTOPLASMIC PROTEIN"/>
    <property type="match status" value="1"/>
</dbReference>
<sequence length="120" mass="14172">MALHLKRVYEEASDSDGKRILVDRLWPRGISKQKARLDEWEKDIAPSPSLRKWFQHDPNRFEEFKQEYRKELDTHPEKIAAVSRVLLLSENETVTLIYGAKDSVHNHAIVLKEYLEEKES</sequence>
<dbReference type="PANTHER" id="PTHR36849">
    <property type="entry name" value="CYTOPLASMIC PROTEIN-RELATED"/>
    <property type="match status" value="1"/>
</dbReference>
<dbReference type="EMBL" id="WJNH01000004">
    <property type="protein sequence ID" value="MRG86272.1"/>
    <property type="molecule type" value="Genomic_DNA"/>
</dbReference>
<dbReference type="Pfam" id="PF22752">
    <property type="entry name" value="DUF488-N3i"/>
    <property type="match status" value="1"/>
</dbReference>
<protein>
    <submittedName>
        <fullName evidence="1">DUF488 family protein</fullName>
    </submittedName>
</protein>
<evidence type="ECO:0000313" key="2">
    <source>
        <dbReference type="Proteomes" id="UP000480185"/>
    </source>
</evidence>
<reference evidence="1 2" key="1">
    <citation type="submission" date="2019-11" db="EMBL/GenBank/DDBJ databases">
        <authorList>
            <person name="Li J."/>
        </authorList>
    </citation>
    <scope>NUCLEOTIDE SEQUENCE [LARGE SCALE GENOMIC DNA]</scope>
    <source>
        <strain evidence="1 2">J4</strain>
    </source>
</reference>
<comment type="caution">
    <text evidence="1">The sequence shown here is derived from an EMBL/GenBank/DDBJ whole genome shotgun (WGS) entry which is preliminary data.</text>
</comment>
<gene>
    <name evidence="1" type="ORF">GH754_08020</name>
</gene>
<dbReference type="Proteomes" id="UP000480185">
    <property type="component" value="Unassembled WGS sequence"/>
</dbReference>
<dbReference type="InterPro" id="IPR052552">
    <property type="entry name" value="YeaO-like"/>
</dbReference>
<proteinExistence type="predicted"/>
<keyword evidence="2" id="KW-1185">Reference proteome</keyword>
<evidence type="ECO:0000313" key="1">
    <source>
        <dbReference type="EMBL" id="MRG86272.1"/>
    </source>
</evidence>
<dbReference type="RefSeq" id="WP_153728188.1">
    <property type="nucleotide sequence ID" value="NZ_WJNH01000004.1"/>
</dbReference>
<organism evidence="1 2">
    <name type="scientific">Salinibacillus xinjiangensis</name>
    <dbReference type="NCBI Taxonomy" id="1229268"/>
    <lineage>
        <taxon>Bacteria</taxon>
        <taxon>Bacillati</taxon>
        <taxon>Bacillota</taxon>
        <taxon>Bacilli</taxon>
        <taxon>Bacillales</taxon>
        <taxon>Bacillaceae</taxon>
        <taxon>Salinibacillus</taxon>
    </lineage>
</organism>